<keyword evidence="2" id="KW-1185">Reference proteome</keyword>
<protein>
    <recommendedName>
        <fullName evidence="3">Lipocalin-like domain-containing protein</fullName>
    </recommendedName>
</protein>
<comment type="caution">
    <text evidence="1">The sequence shown here is derived from an EMBL/GenBank/DDBJ whole genome shotgun (WGS) entry which is preliminary data.</text>
</comment>
<gene>
    <name evidence="1" type="ORF">ACE5IX_19490</name>
</gene>
<evidence type="ECO:0008006" key="3">
    <source>
        <dbReference type="Google" id="ProtNLM"/>
    </source>
</evidence>
<evidence type="ECO:0000313" key="1">
    <source>
        <dbReference type="EMBL" id="MFB5738706.1"/>
    </source>
</evidence>
<name>A0ABV5BTT2_9LEPT</name>
<dbReference type="RefSeq" id="WP_375517822.1">
    <property type="nucleotide sequence ID" value="NZ_JBHILJ010000026.1"/>
</dbReference>
<dbReference type="Proteomes" id="UP001580391">
    <property type="component" value="Unassembled WGS sequence"/>
</dbReference>
<reference evidence="1 2" key="1">
    <citation type="submission" date="2024-09" db="EMBL/GenBank/DDBJ databases">
        <title>Taxonomic and Genotyping Characterization of Leptospira Strains isolated from Multiple Sources in Colombia highlights the importance of intermediate species.</title>
        <authorList>
            <person name="Torres Higuera L."/>
            <person name="Rojas Tapias D."/>
            <person name="Jimenez Velasquez S."/>
            <person name="Renjifo Ibanez C."/>
        </authorList>
    </citation>
    <scope>NUCLEOTIDE SEQUENCE [LARGE SCALE GENOMIC DNA]</scope>
    <source>
        <strain evidence="1 2">Lep080</strain>
    </source>
</reference>
<proteinExistence type="predicted"/>
<dbReference type="EMBL" id="JBHILJ010000026">
    <property type="protein sequence ID" value="MFB5738706.1"/>
    <property type="molecule type" value="Genomic_DNA"/>
</dbReference>
<organism evidence="1 2">
    <name type="scientific">Leptospira wolffii</name>
    <dbReference type="NCBI Taxonomy" id="409998"/>
    <lineage>
        <taxon>Bacteria</taxon>
        <taxon>Pseudomonadati</taxon>
        <taxon>Spirochaetota</taxon>
        <taxon>Spirochaetia</taxon>
        <taxon>Leptospirales</taxon>
        <taxon>Leptospiraceae</taxon>
        <taxon>Leptospira</taxon>
    </lineage>
</organism>
<sequence length="201" mass="23395">MIIISSFFSLFCYQGKEINYDAPSYPVEMTGVWKEIGVNDLRSGHTYTFSRNGTVVYINDPATCIKKEKAMIGEYLWSEDRLHIYFYKFLQLEGGDLDKIKNKCEVGATGLKLEEKLIILNEGSVRLLGLGNFKQRKSNYDYEEFISFKTGGSEFYKFSKFPEHFQEIVDYEIKENRRLYLAGGNAHIRNNTGKEIRYSLY</sequence>
<evidence type="ECO:0000313" key="2">
    <source>
        <dbReference type="Proteomes" id="UP001580391"/>
    </source>
</evidence>
<accession>A0ABV5BTT2</accession>